<feature type="transmembrane region" description="Helical" evidence="2">
    <location>
        <begin position="273"/>
        <end position="297"/>
    </location>
</feature>
<keyword evidence="2" id="KW-1133">Transmembrane helix</keyword>
<evidence type="ECO:0000256" key="3">
    <source>
        <dbReference type="SAM" id="SignalP"/>
    </source>
</evidence>
<dbReference type="STRING" id="1801780.A2917_03115"/>
<dbReference type="Proteomes" id="UP000178104">
    <property type="component" value="Unassembled WGS sequence"/>
</dbReference>
<reference evidence="4 5" key="1">
    <citation type="journal article" date="2016" name="Nat. Commun.">
        <title>Thousands of microbial genomes shed light on interconnected biogeochemical processes in an aquifer system.</title>
        <authorList>
            <person name="Anantharaman K."/>
            <person name="Brown C.T."/>
            <person name="Hug L.A."/>
            <person name="Sharon I."/>
            <person name="Castelle C.J."/>
            <person name="Probst A.J."/>
            <person name="Thomas B.C."/>
            <person name="Singh A."/>
            <person name="Wilkins M.J."/>
            <person name="Karaoz U."/>
            <person name="Brodie E.L."/>
            <person name="Williams K.H."/>
            <person name="Hubbard S.S."/>
            <person name="Banfield J.F."/>
        </authorList>
    </citation>
    <scope>NUCLEOTIDE SEQUENCE [LARGE SCALE GENOMIC DNA]</scope>
</reference>
<dbReference type="EMBL" id="MFVE01000005">
    <property type="protein sequence ID" value="OGI95519.1"/>
    <property type="molecule type" value="Genomic_DNA"/>
</dbReference>
<name>A0A1F6XN03_9BACT</name>
<evidence type="ECO:0000313" key="5">
    <source>
        <dbReference type="Proteomes" id="UP000178104"/>
    </source>
</evidence>
<feature type="region of interest" description="Disordered" evidence="1">
    <location>
        <begin position="28"/>
        <end position="50"/>
    </location>
</feature>
<evidence type="ECO:0000313" key="4">
    <source>
        <dbReference type="EMBL" id="OGI95519.1"/>
    </source>
</evidence>
<sequence length="769" mass="83822">MRKFLPYILIFFILVGFFSPAAKVNAQTVPPPPPTQPATPPEKTPQEKADEAAKELVKAAEKADATARAAEGLSTDTAFEQELNTCSIWRAGSWGMCIALIFYWTYFQLPAMILWVAAWFFNAMINLGIDSALTRASGFIPAAWAVVRDISNIFFILVLLYIAIKTILNLGGHEVKKMIVHVVIMALLINFSMFFTKVVIDSSNILALVFYNKLKVNPITPTDPSRPKEEKDIAGEMWKTFDATRLINGETIEALKNQPVLVDGKMVPTNEKYLPFSFTIGMIVISGSIMLWAAYAFFIAGIMFIGRLIELWILIIFSPFAFMSWTIPKFAGIEYLGWDAWLKRLISTSFMAPIFMFFMYLIFMLLPHIGKFNKGVLGADGKPVLTTLGIILGILIPALVIMAMLLKATHFAKKGGGQFGEMVLGGAKLVAGLAVGGAALGGAVVGRTLIARTAAKASTRPDAMAHGKATFEYKKWEHGGRVGAPPIVPPKPTSLMGQLGSKINENQWKSGDVAHARHEMDEIKKKIGVEGLDDKYLSGVDKERMKTAYTKDKRSEIESEIRKGYDAKGKPVVIERDINGNTINATGENDYKAKRRQDIISEVKIADPNSIDGAGNLNDQGQKKVEDRLNTEFNERLRELAKVLGEAKYSELQHEAQEKVGMGTRVMARSTSGTYDARNLANIKADKREGLSTKATVGLITAVALGIRAGLKQGGVQHGTPQGDFIKDLKDTIGGALKNVKINVSAGSGGGSSHAEAKVDHGTSGGGHH</sequence>
<keyword evidence="3" id="KW-0732">Signal</keyword>
<feature type="transmembrane region" description="Helical" evidence="2">
    <location>
        <begin position="426"/>
        <end position="450"/>
    </location>
</feature>
<keyword evidence="2" id="KW-0472">Membrane</keyword>
<evidence type="ECO:0000256" key="1">
    <source>
        <dbReference type="SAM" id="MobiDB-lite"/>
    </source>
</evidence>
<gene>
    <name evidence="4" type="ORF">A2917_03115</name>
</gene>
<feature type="signal peptide" evidence="3">
    <location>
        <begin position="1"/>
        <end position="26"/>
    </location>
</feature>
<evidence type="ECO:0000256" key="2">
    <source>
        <dbReference type="SAM" id="Phobius"/>
    </source>
</evidence>
<comment type="caution">
    <text evidence="4">The sequence shown here is derived from an EMBL/GenBank/DDBJ whole genome shotgun (WGS) entry which is preliminary data.</text>
</comment>
<feature type="transmembrane region" description="Helical" evidence="2">
    <location>
        <begin position="384"/>
        <end position="406"/>
    </location>
</feature>
<feature type="chain" id="PRO_5009527436" evidence="3">
    <location>
        <begin position="27"/>
        <end position="769"/>
    </location>
</feature>
<organism evidence="4 5">
    <name type="scientific">Candidatus Nomurabacteria bacterium RIFCSPLOWO2_01_FULL_42_17</name>
    <dbReference type="NCBI Taxonomy" id="1801780"/>
    <lineage>
        <taxon>Bacteria</taxon>
        <taxon>Candidatus Nomuraibacteriota</taxon>
    </lineage>
</organism>
<proteinExistence type="predicted"/>
<protein>
    <submittedName>
        <fullName evidence="4">Uncharacterized protein</fullName>
    </submittedName>
</protein>
<keyword evidence="2" id="KW-0812">Transmembrane</keyword>
<feature type="transmembrane region" description="Helical" evidence="2">
    <location>
        <begin position="345"/>
        <end position="363"/>
    </location>
</feature>
<feature type="region of interest" description="Disordered" evidence="1">
    <location>
        <begin position="746"/>
        <end position="769"/>
    </location>
</feature>
<feature type="transmembrane region" description="Helical" evidence="2">
    <location>
        <begin position="153"/>
        <end position="171"/>
    </location>
</feature>
<dbReference type="AlphaFoldDB" id="A0A1F6XN03"/>
<feature type="transmembrane region" description="Helical" evidence="2">
    <location>
        <begin position="178"/>
        <end position="200"/>
    </location>
</feature>
<accession>A0A1F6XN03</accession>
<feature type="compositionally biased region" description="Pro residues" evidence="1">
    <location>
        <begin position="29"/>
        <end position="43"/>
    </location>
</feature>
<feature type="transmembrane region" description="Helical" evidence="2">
    <location>
        <begin position="304"/>
        <end position="325"/>
    </location>
</feature>